<reference evidence="2" key="1">
    <citation type="journal article" date="2024" name="Proc. Natl. Acad. Sci. U.S.A.">
        <title>Extraordinary preservation of gene collinearity over three hundred million years revealed in homosporous lycophytes.</title>
        <authorList>
            <person name="Li C."/>
            <person name="Wickell D."/>
            <person name="Kuo L.Y."/>
            <person name="Chen X."/>
            <person name="Nie B."/>
            <person name="Liao X."/>
            <person name="Peng D."/>
            <person name="Ji J."/>
            <person name="Jenkins J."/>
            <person name="Williams M."/>
            <person name="Shu S."/>
            <person name="Plott C."/>
            <person name="Barry K."/>
            <person name="Rajasekar S."/>
            <person name="Grimwood J."/>
            <person name="Han X."/>
            <person name="Sun S."/>
            <person name="Hou Z."/>
            <person name="He W."/>
            <person name="Dai G."/>
            <person name="Sun C."/>
            <person name="Schmutz J."/>
            <person name="Leebens-Mack J.H."/>
            <person name="Li F.W."/>
            <person name="Wang L."/>
        </authorList>
    </citation>
    <scope>NUCLEOTIDE SEQUENCE [LARGE SCALE GENOMIC DNA]</scope>
    <source>
        <strain evidence="2">cv. PW_Plant_1</strain>
    </source>
</reference>
<evidence type="ECO:0000313" key="2">
    <source>
        <dbReference type="Proteomes" id="UP001162992"/>
    </source>
</evidence>
<dbReference type="EMBL" id="CM055094">
    <property type="protein sequence ID" value="KAJ7563521.1"/>
    <property type="molecule type" value="Genomic_DNA"/>
</dbReference>
<keyword evidence="2" id="KW-1185">Reference proteome</keyword>
<evidence type="ECO:0000313" key="1">
    <source>
        <dbReference type="EMBL" id="KAJ7563521.1"/>
    </source>
</evidence>
<dbReference type="Proteomes" id="UP001162992">
    <property type="component" value="Chromosome 3"/>
</dbReference>
<name>A0ACC2EAJ9_DIPCM</name>
<comment type="caution">
    <text evidence="1">The sequence shown here is derived from an EMBL/GenBank/DDBJ whole genome shotgun (WGS) entry which is preliminary data.</text>
</comment>
<gene>
    <name evidence="1" type="ORF">O6H91_03G113800</name>
</gene>
<accession>A0ACC2EAJ9</accession>
<proteinExistence type="predicted"/>
<sequence>MCKSTCRLMEVGMTSGSLSLPTLTELVNTLHPLLKELPEWLSGPYELFKDDEIRICDRCKSPCDWIFFSKEDKNGLLLEHCGLCIHDDNNDMEYKFAVREGLEDYLSSLNSLVCASASSSMPSSENDQKVEEQDIPSLRLSNYYIQQKLEREKSNELHTERVHNLVNQDCNVGNEHSIPCVELMEHYNRRYPENQITCRKLFSLLKSLGFSHKTGCHERYPKRVGLVVGLTLKGYS</sequence>
<protein>
    <submittedName>
        <fullName evidence="1">Uncharacterized protein</fullName>
    </submittedName>
</protein>
<organism evidence="1 2">
    <name type="scientific">Diphasiastrum complanatum</name>
    <name type="common">Issler's clubmoss</name>
    <name type="synonym">Lycopodium complanatum</name>
    <dbReference type="NCBI Taxonomy" id="34168"/>
    <lineage>
        <taxon>Eukaryota</taxon>
        <taxon>Viridiplantae</taxon>
        <taxon>Streptophyta</taxon>
        <taxon>Embryophyta</taxon>
        <taxon>Tracheophyta</taxon>
        <taxon>Lycopodiopsida</taxon>
        <taxon>Lycopodiales</taxon>
        <taxon>Lycopodiaceae</taxon>
        <taxon>Lycopodioideae</taxon>
        <taxon>Diphasiastrum</taxon>
    </lineage>
</organism>